<dbReference type="InterPro" id="IPR013108">
    <property type="entry name" value="Amidohydro_3"/>
</dbReference>
<comment type="caution">
    <text evidence="3">The sequence shown here is derived from an EMBL/GenBank/DDBJ whole genome shotgun (WGS) entry which is preliminary data.</text>
</comment>
<accession>A0AAW2UDD3</accession>
<dbReference type="Gene3D" id="3.20.20.140">
    <property type="entry name" value="Metal-dependent hydrolases"/>
    <property type="match status" value="2"/>
</dbReference>
<evidence type="ECO:0000313" key="3">
    <source>
        <dbReference type="EMBL" id="KAL0413561.1"/>
    </source>
</evidence>
<reference evidence="3" key="2">
    <citation type="journal article" date="2024" name="Plant">
        <title>Genomic evolution and insights into agronomic trait innovations of Sesamum species.</title>
        <authorList>
            <person name="Miao H."/>
            <person name="Wang L."/>
            <person name="Qu L."/>
            <person name="Liu H."/>
            <person name="Sun Y."/>
            <person name="Le M."/>
            <person name="Wang Q."/>
            <person name="Wei S."/>
            <person name="Zheng Y."/>
            <person name="Lin W."/>
            <person name="Duan Y."/>
            <person name="Cao H."/>
            <person name="Xiong S."/>
            <person name="Wang X."/>
            <person name="Wei L."/>
            <person name="Li C."/>
            <person name="Ma Q."/>
            <person name="Ju M."/>
            <person name="Zhao R."/>
            <person name="Li G."/>
            <person name="Mu C."/>
            <person name="Tian Q."/>
            <person name="Mei H."/>
            <person name="Zhang T."/>
            <person name="Gao T."/>
            <person name="Zhang H."/>
        </authorList>
    </citation>
    <scope>NUCLEOTIDE SEQUENCE</scope>
    <source>
        <strain evidence="3">G02</strain>
    </source>
</reference>
<proteinExistence type="predicted"/>
<name>A0AAW2UDD3_SESRA</name>
<feature type="chain" id="PRO_5043721993" evidence="1">
    <location>
        <begin position="21"/>
        <end position="238"/>
    </location>
</feature>
<gene>
    <name evidence="3" type="ORF">Sradi_1557800</name>
</gene>
<dbReference type="EMBL" id="JACGWJ010000006">
    <property type="protein sequence ID" value="KAL0413561.1"/>
    <property type="molecule type" value="Genomic_DNA"/>
</dbReference>
<keyword evidence="1" id="KW-0732">Signal</keyword>
<dbReference type="Gene3D" id="2.30.40.10">
    <property type="entry name" value="Urease, subunit C, domain 1"/>
    <property type="match status" value="1"/>
</dbReference>
<organism evidence="3">
    <name type="scientific">Sesamum radiatum</name>
    <name type="common">Black benniseed</name>
    <dbReference type="NCBI Taxonomy" id="300843"/>
    <lineage>
        <taxon>Eukaryota</taxon>
        <taxon>Viridiplantae</taxon>
        <taxon>Streptophyta</taxon>
        <taxon>Embryophyta</taxon>
        <taxon>Tracheophyta</taxon>
        <taxon>Spermatophyta</taxon>
        <taxon>Magnoliopsida</taxon>
        <taxon>eudicotyledons</taxon>
        <taxon>Gunneridae</taxon>
        <taxon>Pentapetalae</taxon>
        <taxon>asterids</taxon>
        <taxon>lamiids</taxon>
        <taxon>Lamiales</taxon>
        <taxon>Pedaliaceae</taxon>
        <taxon>Sesamum</taxon>
    </lineage>
</organism>
<reference evidence="3" key="1">
    <citation type="submission" date="2020-06" db="EMBL/GenBank/DDBJ databases">
        <authorList>
            <person name="Li T."/>
            <person name="Hu X."/>
            <person name="Zhang T."/>
            <person name="Song X."/>
            <person name="Zhang H."/>
            <person name="Dai N."/>
            <person name="Sheng W."/>
            <person name="Hou X."/>
            <person name="Wei L."/>
        </authorList>
    </citation>
    <scope>NUCLEOTIDE SEQUENCE</scope>
    <source>
        <strain evidence="3">G02</strain>
        <tissue evidence="3">Leaf</tissue>
    </source>
</reference>
<evidence type="ECO:0000256" key="1">
    <source>
        <dbReference type="SAM" id="SignalP"/>
    </source>
</evidence>
<dbReference type="PANTHER" id="PTHR22642:SF2">
    <property type="entry name" value="PROTEIN LONG AFTER FAR-RED 3"/>
    <property type="match status" value="1"/>
</dbReference>
<dbReference type="GO" id="GO:0016810">
    <property type="term" value="F:hydrolase activity, acting on carbon-nitrogen (but not peptide) bonds"/>
    <property type="evidence" value="ECO:0007669"/>
    <property type="project" value="InterPro"/>
</dbReference>
<dbReference type="InterPro" id="IPR011059">
    <property type="entry name" value="Metal-dep_hydrolase_composite"/>
</dbReference>
<feature type="signal peptide" evidence="1">
    <location>
        <begin position="1"/>
        <end position="20"/>
    </location>
</feature>
<feature type="domain" description="Amidohydrolase 3" evidence="2">
    <location>
        <begin position="125"/>
        <end position="230"/>
    </location>
</feature>
<dbReference type="Pfam" id="PF07969">
    <property type="entry name" value="Amidohydro_3"/>
    <property type="match status" value="1"/>
</dbReference>
<dbReference type="PANTHER" id="PTHR22642">
    <property type="entry name" value="IMIDAZOLONEPROPIONASE"/>
    <property type="match status" value="1"/>
</dbReference>
<protein>
    <submittedName>
        <fullName evidence="3">Protein LONG AFTER FAR-RED 3</fullName>
    </submittedName>
</protein>
<dbReference type="AlphaFoldDB" id="A0AAW2UDD3"/>
<evidence type="ECO:0000259" key="2">
    <source>
        <dbReference type="Pfam" id="PF07969"/>
    </source>
</evidence>
<sequence length="238" mass="25633">MDNLRLLLSTIAVVLLAVVSSPSLHKFLPLNHLQPGTWLQGGGWNNDLWGGEPPMASWIDDITPHNPELITQAGRKLSPWIYLGGMKSFADGSLGSNSALLYEPYADEPLNYGLQVTDTDILYNMTLSSDKAGLQVADINPLGSIKTAVKRVPPGWTKAWIPSERISLSDALNGYTISAARSCFLDEDIGSLSPGKMADFVVLSVDSWDKFAAEASASVEATYVGGSQAYSKSLNEDL</sequence>
<dbReference type="SUPFAM" id="SSF51338">
    <property type="entry name" value="Composite domain of metallo-dependent hydrolases"/>
    <property type="match status" value="1"/>
</dbReference>